<evidence type="ECO:0000256" key="7">
    <source>
        <dbReference type="ARBA" id="ARBA00023033"/>
    </source>
</evidence>
<dbReference type="GO" id="GO:0110142">
    <property type="term" value="C:ubiquinone biosynthesis complex"/>
    <property type="evidence" value="ECO:0007669"/>
    <property type="project" value="UniProtKB-ARBA"/>
</dbReference>
<evidence type="ECO:0000256" key="8">
    <source>
        <dbReference type="ARBA" id="ARBA00065734"/>
    </source>
</evidence>
<dbReference type="Gene3D" id="3.50.50.60">
    <property type="entry name" value="FAD/NAD(P)-binding domain"/>
    <property type="match status" value="2"/>
</dbReference>
<dbReference type="NCBIfam" id="TIGR01988">
    <property type="entry name" value="Ubi-OHases"/>
    <property type="match status" value="1"/>
</dbReference>
<protein>
    <submittedName>
        <fullName evidence="10">2-octaprenyl-6-methoxyphenol 4-hydroxylase</fullName>
    </submittedName>
</protein>
<evidence type="ECO:0000259" key="9">
    <source>
        <dbReference type="Pfam" id="PF01494"/>
    </source>
</evidence>
<dbReference type="InterPro" id="IPR011295">
    <property type="entry name" value="UbiH"/>
</dbReference>
<comment type="cofactor">
    <cofactor evidence="1">
        <name>FAD</name>
        <dbReference type="ChEBI" id="CHEBI:57692"/>
    </cofactor>
</comment>
<dbReference type="Pfam" id="PF01494">
    <property type="entry name" value="FAD_binding_3"/>
    <property type="match status" value="1"/>
</dbReference>
<evidence type="ECO:0000256" key="1">
    <source>
        <dbReference type="ARBA" id="ARBA00001974"/>
    </source>
</evidence>
<comment type="similarity">
    <text evidence="3">Belongs to the UbiH/COQ6 family.</text>
</comment>
<dbReference type="GO" id="GO:0006744">
    <property type="term" value="P:ubiquinone biosynthetic process"/>
    <property type="evidence" value="ECO:0007669"/>
    <property type="project" value="InterPro"/>
</dbReference>
<dbReference type="InterPro" id="IPR002938">
    <property type="entry name" value="FAD-bd"/>
</dbReference>
<evidence type="ECO:0000256" key="4">
    <source>
        <dbReference type="ARBA" id="ARBA00022630"/>
    </source>
</evidence>
<dbReference type="InterPro" id="IPR051205">
    <property type="entry name" value="UbiH/COQ6_monooxygenase"/>
</dbReference>
<dbReference type="InterPro" id="IPR018168">
    <property type="entry name" value="Ubi_Hdrlase_CS"/>
</dbReference>
<reference evidence="10" key="1">
    <citation type="submission" date="2023-03" db="EMBL/GenBank/DDBJ databases">
        <authorList>
            <person name="Pearce D."/>
        </authorList>
    </citation>
    <scope>NUCLEOTIDE SEQUENCE</scope>
    <source>
        <strain evidence="10">Mc</strain>
    </source>
</reference>
<organism evidence="10 11">
    <name type="scientific">Methylococcus capsulatus</name>
    <dbReference type="NCBI Taxonomy" id="414"/>
    <lineage>
        <taxon>Bacteria</taxon>
        <taxon>Pseudomonadati</taxon>
        <taxon>Pseudomonadota</taxon>
        <taxon>Gammaproteobacteria</taxon>
        <taxon>Methylococcales</taxon>
        <taxon>Methylococcaceae</taxon>
        <taxon>Methylococcus</taxon>
    </lineage>
</organism>
<name>A0AA35XV14_METCP</name>
<keyword evidence="6" id="KW-0560">Oxidoreductase</keyword>
<comment type="pathway">
    <text evidence="2">Cofactor biosynthesis; ubiquinone biosynthesis.</text>
</comment>
<keyword evidence="7" id="KW-0503">Monooxygenase</keyword>
<dbReference type="PRINTS" id="PR00420">
    <property type="entry name" value="RNGMNOXGNASE"/>
</dbReference>
<accession>A0AA35XV14</accession>
<dbReference type="NCBIfam" id="TIGR01984">
    <property type="entry name" value="UbiH"/>
    <property type="match status" value="1"/>
</dbReference>
<dbReference type="InterPro" id="IPR036188">
    <property type="entry name" value="FAD/NAD-bd_sf"/>
</dbReference>
<evidence type="ECO:0000256" key="5">
    <source>
        <dbReference type="ARBA" id="ARBA00022827"/>
    </source>
</evidence>
<keyword evidence="4" id="KW-0285">Flavoprotein</keyword>
<evidence type="ECO:0000256" key="3">
    <source>
        <dbReference type="ARBA" id="ARBA00005349"/>
    </source>
</evidence>
<evidence type="ECO:0000313" key="11">
    <source>
        <dbReference type="Proteomes" id="UP001158598"/>
    </source>
</evidence>
<evidence type="ECO:0000256" key="2">
    <source>
        <dbReference type="ARBA" id="ARBA00004749"/>
    </source>
</evidence>
<evidence type="ECO:0000256" key="6">
    <source>
        <dbReference type="ARBA" id="ARBA00023002"/>
    </source>
</evidence>
<dbReference type="AlphaFoldDB" id="A0AA35XV14"/>
<evidence type="ECO:0000313" key="10">
    <source>
        <dbReference type="EMBL" id="CAI8812231.1"/>
    </source>
</evidence>
<feature type="domain" description="FAD-binding" evidence="9">
    <location>
        <begin position="5"/>
        <end position="342"/>
    </location>
</feature>
<dbReference type="InterPro" id="IPR010971">
    <property type="entry name" value="UbiH/COQ6"/>
</dbReference>
<dbReference type="PROSITE" id="PS01304">
    <property type="entry name" value="UBIH"/>
    <property type="match status" value="1"/>
</dbReference>
<dbReference type="SUPFAM" id="SSF51905">
    <property type="entry name" value="FAD/NAD(P)-binding domain"/>
    <property type="match status" value="1"/>
</dbReference>
<dbReference type="GO" id="GO:0071949">
    <property type="term" value="F:FAD binding"/>
    <property type="evidence" value="ECO:0007669"/>
    <property type="project" value="InterPro"/>
</dbReference>
<dbReference type="RefSeq" id="WP_017365542.1">
    <property type="nucleotide sequence ID" value="NZ_DAIONT010000005.1"/>
</dbReference>
<dbReference type="FunFam" id="3.50.50.60:FF:000021">
    <property type="entry name" value="Ubiquinone biosynthesis monooxygenase COQ6"/>
    <property type="match status" value="1"/>
</dbReference>
<keyword evidence="5" id="KW-0274">FAD</keyword>
<proteinExistence type="inferred from homology"/>
<dbReference type="NCBIfam" id="NF004356">
    <property type="entry name" value="PRK05732.1"/>
    <property type="match status" value="1"/>
</dbReference>
<comment type="subunit">
    <text evidence="8">Component of the Ubi complex metabolon, which regroups five ubiquinone biosynthesis proteins (UbiE, UbiF, UbiG, UbiH and UbiI) and two accessory factors (UbiK and the lipid-binding protein UbiJ).</text>
</comment>
<gene>
    <name evidence="10" type="primary">ubiH</name>
    <name evidence="10" type="ORF">MCNOR_1777</name>
</gene>
<dbReference type="GO" id="GO:0008681">
    <property type="term" value="F:2-octaprenyl-6-methoxyphenol hydroxylase activity"/>
    <property type="evidence" value="ECO:0007669"/>
    <property type="project" value="InterPro"/>
</dbReference>
<dbReference type="PANTHER" id="PTHR43876:SF8">
    <property type="entry name" value="2-OCTAPRENYL-6-METHOXYPHENOL HYDROXYLASE"/>
    <property type="match status" value="1"/>
</dbReference>
<sequence>MTNFDYDVLIIGGGLAGGCLALALAGSPLKVAVVESSTEAERQAAPAGARALALARGTARILETLGVWAAVEPKATPIRHIHVSDRGHFGKTRLSAEREGVAALGYVATARDVEDAVIGALHAGSVELIQPARLIGLRAGPDSVHVSLRRGEEALTLSARLVVGADGSDSTVRRLLEIPQIVREYGQTALVFEVSCELEHRNVAYERFTSSGPLAVLPLGRRRCSVVWTLAPSDAEELRAVPEGEFLARLQDAFGYWLGTLGPVGPRQSFPLRLIRGGRMADDRVVLIGNAMHQLHPVAGQGFNLGLRDAARLAERLIVKQGFGEDIGDPAFLHSYAEARQRDLGSTVAFTDSLIRLFSSDFPPLALMRNIGLLTLDCLPPAKHLLARHAMGLAERLPRFR</sequence>
<dbReference type="Proteomes" id="UP001158598">
    <property type="component" value="Chromosome"/>
</dbReference>
<dbReference type="EMBL" id="OX458332">
    <property type="protein sequence ID" value="CAI8812231.1"/>
    <property type="molecule type" value="Genomic_DNA"/>
</dbReference>
<dbReference type="PANTHER" id="PTHR43876">
    <property type="entry name" value="UBIQUINONE BIOSYNTHESIS MONOOXYGENASE COQ6, MITOCHONDRIAL"/>
    <property type="match status" value="1"/>
</dbReference>